<dbReference type="GO" id="GO:0016787">
    <property type="term" value="F:hydrolase activity"/>
    <property type="evidence" value="ECO:0007669"/>
    <property type="project" value="UniProtKB-KW"/>
</dbReference>
<protein>
    <submittedName>
        <fullName evidence="7">Sulfatase-like hydrolase/transferase</fullName>
    </submittedName>
</protein>
<dbReference type="EMBL" id="JABZMK010000011">
    <property type="protein sequence ID" value="MBF1129132.1"/>
    <property type="molecule type" value="Genomic_DNA"/>
</dbReference>
<dbReference type="InterPro" id="IPR000917">
    <property type="entry name" value="Sulfatase_N"/>
</dbReference>
<proteinExistence type="predicted"/>
<dbReference type="Pfam" id="PF00884">
    <property type="entry name" value="Sulfatase"/>
    <property type="match status" value="1"/>
</dbReference>
<gene>
    <name evidence="7" type="ORF">HXL70_03690</name>
</gene>
<evidence type="ECO:0000256" key="5">
    <source>
        <dbReference type="ARBA" id="ARBA00022989"/>
    </source>
</evidence>
<dbReference type="GO" id="GO:0009244">
    <property type="term" value="P:lipopolysaccharide core region biosynthetic process"/>
    <property type="evidence" value="ECO:0007669"/>
    <property type="project" value="TreeGrafter"/>
</dbReference>
<dbReference type="Proteomes" id="UP000757890">
    <property type="component" value="Unassembled WGS sequence"/>
</dbReference>
<dbReference type="GO" id="GO:0005886">
    <property type="term" value="C:plasma membrane"/>
    <property type="evidence" value="ECO:0007669"/>
    <property type="project" value="UniProtKB-SubCell"/>
</dbReference>
<evidence type="ECO:0000256" key="2">
    <source>
        <dbReference type="ARBA" id="ARBA00022475"/>
    </source>
</evidence>
<evidence type="ECO:0000256" key="1">
    <source>
        <dbReference type="ARBA" id="ARBA00004651"/>
    </source>
</evidence>
<sequence length="679" mass="78444">MGTRGTVNHMPGMDKSGNIHWIYWWAFATFIPVGITFFLSWYFGAPGGYQPYSLIKLFLLFLQTGFVTAYFIRRHLLKAIVSLWLTITFLFGLSLIVPYLSIQANVTLDMADLSGEFSTPLYLFISCLTAAWLLPHRWRMIARIICMVFILLYVLIQFSYIGYYMTTKALLSVNMMIAMAQTNISEAISYMEVNLPYAGLAGGIIALILLGALVFLTSRYSFHQEEIVSKKAWFVLLFFFFANCGLSVLSISSTRIAHVYAEAYQTLRSFGEYQSILKARRNMHITDPDVLAKLKAAPDGVYILVIGESLTRDHMHVYGYKRETTPFQTEANIDPHYTFFNHVYSCYTQTVQVLTCALTEKNQYNGMNLSDAYSIIDLAREAGFKTTWISNQSRFGIWDTPIGAIGSECDDQYWLNQYIGTDVITKDYDTALIPYLKKVDPANRRQLIVIHLMGSHISYWDRYPREFYHWPVDTSKERETAEVMNDEYDNSVLFNDYVMESIMNEATNYLHADAVMYFSDHGEEVTARPGHNADQFNFTMVHIPFWIYMSEDYHRINPQTAAMIEARRNVPFSNDMLYDTLMGMMGLTAVHYDSACNLFSPDFDKDVTTLMTMYGNVMIRNDREQVGENKEEIDRLWNRKRMEAAEEAGHMNFNWNNFDQTFLRTQPVTYIRNEGVSQK</sequence>
<evidence type="ECO:0000256" key="4">
    <source>
        <dbReference type="ARBA" id="ARBA00022692"/>
    </source>
</evidence>
<dbReference type="GO" id="GO:0016776">
    <property type="term" value="F:phosphotransferase activity, phosphate group as acceptor"/>
    <property type="evidence" value="ECO:0007669"/>
    <property type="project" value="TreeGrafter"/>
</dbReference>
<keyword evidence="7" id="KW-0378">Hydrolase</keyword>
<keyword evidence="4" id="KW-0812">Transmembrane</keyword>
<dbReference type="InterPro" id="IPR017850">
    <property type="entry name" value="Alkaline_phosphatase_core_sf"/>
</dbReference>
<accession>A0A930B518</accession>
<evidence type="ECO:0000256" key="6">
    <source>
        <dbReference type="ARBA" id="ARBA00023136"/>
    </source>
</evidence>
<keyword evidence="3" id="KW-0808">Transferase</keyword>
<dbReference type="CDD" id="cd16017">
    <property type="entry name" value="LptA"/>
    <property type="match status" value="1"/>
</dbReference>
<keyword evidence="2" id="KW-1003">Cell membrane</keyword>
<reference evidence="7" key="1">
    <citation type="submission" date="2020-04" db="EMBL/GenBank/DDBJ databases">
        <title>Deep metagenomics examines the oral microbiome during advanced dental caries in children, revealing novel taxa and co-occurrences with host molecules.</title>
        <authorList>
            <person name="Baker J.L."/>
            <person name="Morton J.T."/>
            <person name="Dinis M."/>
            <person name="Alvarez R."/>
            <person name="Tran N.C."/>
            <person name="Knight R."/>
            <person name="Edlund A."/>
        </authorList>
    </citation>
    <scope>NUCLEOTIDE SEQUENCE</scope>
    <source>
        <strain evidence="7">JCVI_32_bin.14</strain>
    </source>
</reference>
<name>A0A930B518_9FIRM</name>
<organism evidence="7 8">
    <name type="scientific">Dialister invisus</name>
    <dbReference type="NCBI Taxonomy" id="218538"/>
    <lineage>
        <taxon>Bacteria</taxon>
        <taxon>Bacillati</taxon>
        <taxon>Bacillota</taxon>
        <taxon>Negativicutes</taxon>
        <taxon>Veillonellales</taxon>
        <taxon>Veillonellaceae</taxon>
        <taxon>Dialister</taxon>
    </lineage>
</organism>
<evidence type="ECO:0000313" key="8">
    <source>
        <dbReference type="Proteomes" id="UP000757890"/>
    </source>
</evidence>
<keyword evidence="5" id="KW-1133">Transmembrane helix</keyword>
<dbReference type="PANTHER" id="PTHR30443">
    <property type="entry name" value="INNER MEMBRANE PROTEIN"/>
    <property type="match status" value="1"/>
</dbReference>
<dbReference type="AlphaFoldDB" id="A0A930B518"/>
<dbReference type="Gene3D" id="3.40.720.10">
    <property type="entry name" value="Alkaline Phosphatase, subunit A"/>
    <property type="match status" value="1"/>
</dbReference>
<comment type="caution">
    <text evidence="7">The sequence shown here is derived from an EMBL/GenBank/DDBJ whole genome shotgun (WGS) entry which is preliminary data.</text>
</comment>
<comment type="subcellular location">
    <subcellularLocation>
        <location evidence="1">Cell membrane</location>
        <topology evidence="1">Multi-pass membrane protein</topology>
    </subcellularLocation>
</comment>
<dbReference type="InterPro" id="IPR058130">
    <property type="entry name" value="PEA_transf_C"/>
</dbReference>
<dbReference type="InterPro" id="IPR040423">
    <property type="entry name" value="PEA_transferase"/>
</dbReference>
<evidence type="ECO:0000313" key="7">
    <source>
        <dbReference type="EMBL" id="MBF1129132.1"/>
    </source>
</evidence>
<dbReference type="SUPFAM" id="SSF53649">
    <property type="entry name" value="Alkaline phosphatase-like"/>
    <property type="match status" value="1"/>
</dbReference>
<keyword evidence="6" id="KW-0472">Membrane</keyword>
<evidence type="ECO:0000256" key="3">
    <source>
        <dbReference type="ARBA" id="ARBA00022679"/>
    </source>
</evidence>
<dbReference type="PANTHER" id="PTHR30443:SF2">
    <property type="entry name" value="PHOSPHOETHANOLAMINE TRANSFERASE EPTC"/>
    <property type="match status" value="1"/>
</dbReference>